<organism evidence="2 3">
    <name type="scientific">Varroa destructor</name>
    <name type="common">Honeybee mite</name>
    <dbReference type="NCBI Taxonomy" id="109461"/>
    <lineage>
        <taxon>Eukaryota</taxon>
        <taxon>Metazoa</taxon>
        <taxon>Ecdysozoa</taxon>
        <taxon>Arthropoda</taxon>
        <taxon>Chelicerata</taxon>
        <taxon>Arachnida</taxon>
        <taxon>Acari</taxon>
        <taxon>Parasitiformes</taxon>
        <taxon>Mesostigmata</taxon>
        <taxon>Gamasina</taxon>
        <taxon>Dermanyssoidea</taxon>
        <taxon>Varroidae</taxon>
        <taxon>Varroa</taxon>
    </lineage>
</organism>
<feature type="region of interest" description="Disordered" evidence="1">
    <location>
        <begin position="1"/>
        <end position="87"/>
    </location>
</feature>
<dbReference type="RefSeq" id="XP_022647577.1">
    <property type="nucleotide sequence ID" value="XM_022791842.1"/>
</dbReference>
<dbReference type="AlphaFoldDB" id="A0A7M7M484"/>
<feature type="compositionally biased region" description="Basic and acidic residues" evidence="1">
    <location>
        <begin position="1"/>
        <end position="37"/>
    </location>
</feature>
<dbReference type="GeneID" id="111244591"/>
<keyword evidence="3" id="KW-1185">Reference proteome</keyword>
<evidence type="ECO:0000256" key="1">
    <source>
        <dbReference type="SAM" id="MobiDB-lite"/>
    </source>
</evidence>
<dbReference type="Proteomes" id="UP000594260">
    <property type="component" value="Unplaced"/>
</dbReference>
<name>A0A7M7M484_VARDE</name>
<protein>
    <submittedName>
        <fullName evidence="2">Uncharacterized protein</fullName>
    </submittedName>
</protein>
<evidence type="ECO:0000313" key="3">
    <source>
        <dbReference type="Proteomes" id="UP000594260"/>
    </source>
</evidence>
<accession>A0A7M7M484</accession>
<dbReference type="InParanoid" id="A0A7M7M484"/>
<proteinExistence type="predicted"/>
<sequence length="378" mass="42437">MVGTLEPERRSSSKDRCSGIERTRTRLVRGGERKAEGEPSVDDAEPQKQSRGQFAKARALSGRPSPKEQGQIEEQEAACGGGKAGRSQTHAGLVEKVQSRIPAQDFDQEDAQFLRYFATMAKHIMKLFSVYWSKPEKETIEAFLCQISVGDVDLSDDASRDRIIRAIRSGRFNVASAKVLFNRTMNRIRVTIQEVKRAGVPLRKDFALSVLFQAYQDVRPAGEAVVQSDGDQNLALADCDYHIAGGALEVVDRALQVRAEKILADIERQICEIEQDSALPAPASGLHINEAQFDLVIWEKADTPVKVEYEAGLVSEVRLHVKHNDEQRDINLKFTKGKTGEDGYLLIFTDKAKIWEVTVLIKWECYQEKVPRDEEKHL</sequence>
<dbReference type="EnsemblMetazoa" id="XM_022791842">
    <property type="protein sequence ID" value="XP_022647577"/>
    <property type="gene ID" value="LOC111244591"/>
</dbReference>
<reference evidence="2" key="1">
    <citation type="submission" date="2021-01" db="UniProtKB">
        <authorList>
            <consortium name="EnsemblMetazoa"/>
        </authorList>
    </citation>
    <scope>IDENTIFICATION</scope>
</reference>
<evidence type="ECO:0000313" key="2">
    <source>
        <dbReference type="EnsemblMetazoa" id="XP_022647577"/>
    </source>
</evidence>
<dbReference type="KEGG" id="vde:111244591"/>